<dbReference type="AlphaFoldDB" id="A0A5C6PAQ7"/>
<dbReference type="EMBL" id="RHFK02000005">
    <property type="protein sequence ID" value="TWW75350.1"/>
    <property type="molecule type" value="Genomic_DNA"/>
</dbReference>
<evidence type="ECO:0000313" key="2">
    <source>
        <dbReference type="Proteomes" id="UP000324091"/>
    </source>
</evidence>
<reference evidence="1 2" key="1">
    <citation type="submission" date="2019-04" db="EMBL/GenBank/DDBJ databases">
        <title>Chromosome genome assembly for Takifugu flavidus.</title>
        <authorList>
            <person name="Xiao S."/>
        </authorList>
    </citation>
    <scope>NUCLEOTIDE SEQUENCE [LARGE SCALE GENOMIC DNA]</scope>
    <source>
        <strain evidence="1">HTHZ2018</strain>
        <tissue evidence="1">Muscle</tissue>
    </source>
</reference>
<sequence>MVCSQKDVDVLVNLTVLFNRLSAAKVNWQKSESLAIGSWTNGLPVLPQNLAWWKDGLKFLGVFIGDEVTVKKNGLDTVERVEGRIGKGKWLLPCMSYRGRTLVLNNLVASVLWHRLNCLEPPSGEEGGQGLIHLASRTTTFRIQFVQRFLTGPVDLMWQDVARQPKMWCNWRNRLRARERHLLVDYGWRTEPDGDEPFLEIKLVAHLGDLDGPLLRVTKAFFLHTVDKKTLYQNCVKVLNRRGLSNRSASMWTDRLGGDGARPCWRVLYKLPVSKRSGDLQWRILHGASALNVLSLG</sequence>
<evidence type="ECO:0000313" key="1">
    <source>
        <dbReference type="EMBL" id="TWW75350.1"/>
    </source>
</evidence>
<comment type="caution">
    <text evidence="1">The sequence shown here is derived from an EMBL/GenBank/DDBJ whole genome shotgun (WGS) entry which is preliminary data.</text>
</comment>
<protein>
    <submittedName>
        <fullName evidence="1">Transposon TX1 uncharacterized 149 kDa protein ORF 2</fullName>
    </submittedName>
</protein>
<gene>
    <name evidence="1" type="ORF">D4764_13G0000120</name>
</gene>
<dbReference type="Proteomes" id="UP000324091">
    <property type="component" value="Chromosome 13"/>
</dbReference>
<organism evidence="1 2">
    <name type="scientific">Takifugu flavidus</name>
    <name type="common">sansaifugu</name>
    <dbReference type="NCBI Taxonomy" id="433684"/>
    <lineage>
        <taxon>Eukaryota</taxon>
        <taxon>Metazoa</taxon>
        <taxon>Chordata</taxon>
        <taxon>Craniata</taxon>
        <taxon>Vertebrata</taxon>
        <taxon>Euteleostomi</taxon>
        <taxon>Actinopterygii</taxon>
        <taxon>Neopterygii</taxon>
        <taxon>Teleostei</taxon>
        <taxon>Neoteleostei</taxon>
        <taxon>Acanthomorphata</taxon>
        <taxon>Eupercaria</taxon>
        <taxon>Tetraodontiformes</taxon>
        <taxon>Tetradontoidea</taxon>
        <taxon>Tetraodontidae</taxon>
        <taxon>Takifugu</taxon>
    </lineage>
</organism>
<name>A0A5C6PAQ7_9TELE</name>
<proteinExistence type="predicted"/>
<keyword evidence="2" id="KW-1185">Reference proteome</keyword>
<accession>A0A5C6PAQ7</accession>